<evidence type="ECO:0000313" key="6">
    <source>
        <dbReference type="Proteomes" id="UP000004893"/>
    </source>
</evidence>
<keyword evidence="6" id="KW-1185">Reference proteome</keyword>
<organism evidence="5 6">
    <name type="scientific">[Clostridium] hylemonae DSM 15053</name>
    <dbReference type="NCBI Taxonomy" id="553973"/>
    <lineage>
        <taxon>Bacteria</taxon>
        <taxon>Bacillati</taxon>
        <taxon>Bacillota</taxon>
        <taxon>Clostridia</taxon>
        <taxon>Lachnospirales</taxon>
        <taxon>Lachnospiraceae</taxon>
    </lineage>
</organism>
<dbReference type="Gene3D" id="3.40.1390.30">
    <property type="entry name" value="NIF3 (NGG1p interacting factor 3)-like"/>
    <property type="match status" value="2"/>
</dbReference>
<evidence type="ECO:0000256" key="3">
    <source>
        <dbReference type="ARBA" id="ARBA00022723"/>
    </source>
</evidence>
<dbReference type="STRING" id="553973.CLOHYLEM_06560"/>
<evidence type="ECO:0000256" key="4">
    <source>
        <dbReference type="PIRSR" id="PIRSR602678-1"/>
    </source>
</evidence>
<evidence type="ECO:0000256" key="2">
    <source>
        <dbReference type="ARBA" id="ARBA00022112"/>
    </source>
</evidence>
<dbReference type="PANTHER" id="PTHR13799">
    <property type="entry name" value="NGG1 INTERACTING FACTOR 3"/>
    <property type="match status" value="1"/>
</dbReference>
<dbReference type="AlphaFoldDB" id="C0C399"/>
<comment type="caution">
    <text evidence="5">The sequence shown here is derived from an EMBL/GenBank/DDBJ whole genome shotgun (WGS) entry which is preliminary data.</text>
</comment>
<feature type="binding site" evidence="4">
    <location>
        <position position="65"/>
    </location>
    <ligand>
        <name>a divalent metal cation</name>
        <dbReference type="ChEBI" id="CHEBI:60240"/>
        <label>1</label>
    </ligand>
</feature>
<reference evidence="5" key="2">
    <citation type="submission" date="2013-06" db="EMBL/GenBank/DDBJ databases">
        <title>Draft genome sequence of Clostridium hylemonae (DSM 15053).</title>
        <authorList>
            <person name="Sudarsanam P."/>
            <person name="Ley R."/>
            <person name="Guruge J."/>
            <person name="Turnbaugh P.J."/>
            <person name="Mahowald M."/>
            <person name="Liep D."/>
            <person name="Gordon J."/>
        </authorList>
    </citation>
    <scope>NUCLEOTIDE SEQUENCE</scope>
    <source>
        <strain evidence="5">DSM 15053</strain>
    </source>
</reference>
<dbReference type="EMBL" id="ABYI02000028">
    <property type="protein sequence ID" value="EEG73275.1"/>
    <property type="molecule type" value="Genomic_DNA"/>
</dbReference>
<name>C0C399_9FIRM</name>
<dbReference type="NCBIfam" id="TIGR00486">
    <property type="entry name" value="YbgI_SA1388"/>
    <property type="match status" value="1"/>
</dbReference>
<dbReference type="InterPro" id="IPR002678">
    <property type="entry name" value="DUF34/NIF3"/>
</dbReference>
<sequence length="259" mass="28792">MRCKEIIDLIEKKYSPEYALEWDNVGLLAGRDDKEVRRIYVALDATDEVVDAAAEQGADMLITHHPLIFGAVKRVTNEDFIGRRMIKMLQNDISYYAMHTNYDVLGMAELSGKMLDLHDAEVLEVTRDDGHPEGIGRVADLKEAIPLRECAGYVKDCFHLGPVKVFGKLEQKVKRIAISPGAGKSMTGAALRKKADVLITGDIDHHTGIDAVADGLCIIDAGHYGVEHIFIGDMKRYLEENTEHIDITAAPIQHPFEII</sequence>
<dbReference type="SUPFAM" id="SSF102705">
    <property type="entry name" value="NIF3 (NGG1p interacting factor 3)-like"/>
    <property type="match status" value="1"/>
</dbReference>
<comment type="similarity">
    <text evidence="1">Belongs to the GTP cyclohydrolase I type 2/NIF3 family.</text>
</comment>
<evidence type="ECO:0000313" key="5">
    <source>
        <dbReference type="EMBL" id="EEG73275.1"/>
    </source>
</evidence>
<protein>
    <recommendedName>
        <fullName evidence="2">GTP cyclohydrolase 1 type 2 homolog</fullName>
    </recommendedName>
</protein>
<feature type="binding site" evidence="4">
    <location>
        <position position="227"/>
    </location>
    <ligand>
        <name>a divalent metal cation</name>
        <dbReference type="ChEBI" id="CHEBI:60240"/>
        <label>1</label>
    </ligand>
</feature>
<reference evidence="5" key="1">
    <citation type="submission" date="2009-02" db="EMBL/GenBank/DDBJ databases">
        <authorList>
            <person name="Fulton L."/>
            <person name="Clifton S."/>
            <person name="Fulton B."/>
            <person name="Xu J."/>
            <person name="Minx P."/>
            <person name="Pepin K.H."/>
            <person name="Johnson M."/>
            <person name="Bhonagiri V."/>
            <person name="Nash W.E."/>
            <person name="Mardis E.R."/>
            <person name="Wilson R.K."/>
        </authorList>
    </citation>
    <scope>NUCLEOTIDE SEQUENCE [LARGE SCALE GENOMIC DNA]</scope>
    <source>
        <strain evidence="5">DSM 15053</strain>
    </source>
</reference>
<dbReference type="Proteomes" id="UP000004893">
    <property type="component" value="Unassembled WGS sequence"/>
</dbReference>
<proteinExistence type="inferred from homology"/>
<dbReference type="Pfam" id="PF01784">
    <property type="entry name" value="DUF34_NIF3"/>
    <property type="match status" value="1"/>
</dbReference>
<dbReference type="FunFam" id="3.40.1390.30:FF:000001">
    <property type="entry name" value="GTP cyclohydrolase 1 type 2"/>
    <property type="match status" value="1"/>
</dbReference>
<dbReference type="OrthoDB" id="9792792at2"/>
<dbReference type="InterPro" id="IPR036069">
    <property type="entry name" value="DUF34/NIF3_sf"/>
</dbReference>
<accession>C0C399</accession>
<dbReference type="HOGENOM" id="CLU_037423_2_0_9"/>
<dbReference type="eggNOG" id="COG0327">
    <property type="taxonomic scope" value="Bacteria"/>
</dbReference>
<gene>
    <name evidence="5" type="ORF">CLOHYLEM_06560</name>
</gene>
<keyword evidence="3 4" id="KW-0479">Metal-binding</keyword>
<dbReference type="PANTHER" id="PTHR13799:SF14">
    <property type="entry name" value="GTP CYCLOHYDROLASE 1 TYPE 2 HOMOLOG"/>
    <property type="match status" value="1"/>
</dbReference>
<feature type="binding site" evidence="4">
    <location>
        <position position="103"/>
    </location>
    <ligand>
        <name>a divalent metal cation</name>
        <dbReference type="ChEBI" id="CHEBI:60240"/>
        <label>1</label>
    </ligand>
</feature>
<feature type="binding site" evidence="4">
    <location>
        <position position="223"/>
    </location>
    <ligand>
        <name>a divalent metal cation</name>
        <dbReference type="ChEBI" id="CHEBI:60240"/>
        <label>1</label>
    </ligand>
</feature>
<dbReference type="GO" id="GO:0046872">
    <property type="term" value="F:metal ion binding"/>
    <property type="evidence" value="ECO:0007669"/>
    <property type="project" value="UniProtKB-KW"/>
</dbReference>
<feature type="binding site" evidence="4">
    <location>
        <position position="64"/>
    </location>
    <ligand>
        <name>a divalent metal cation</name>
        <dbReference type="ChEBI" id="CHEBI:60240"/>
        <label>2</label>
    </ligand>
</feature>
<dbReference type="GO" id="GO:0005737">
    <property type="term" value="C:cytoplasm"/>
    <property type="evidence" value="ECO:0007669"/>
    <property type="project" value="TreeGrafter"/>
</dbReference>
<dbReference type="RefSeq" id="WP_006443917.1">
    <property type="nucleotide sequence ID" value="NZ_CP036524.1"/>
</dbReference>
<evidence type="ECO:0000256" key="1">
    <source>
        <dbReference type="ARBA" id="ARBA00006964"/>
    </source>
</evidence>